<evidence type="ECO:0000313" key="5">
    <source>
        <dbReference type="Proteomes" id="UP000053647"/>
    </source>
</evidence>
<keyword evidence="5" id="KW-1185">Reference proteome</keyword>
<keyword evidence="1 3" id="KW-0853">WD repeat</keyword>
<dbReference type="Proteomes" id="UP000053647">
    <property type="component" value="Unassembled WGS sequence"/>
</dbReference>
<evidence type="ECO:0000256" key="1">
    <source>
        <dbReference type="ARBA" id="ARBA00022574"/>
    </source>
</evidence>
<feature type="repeat" description="WD" evidence="3">
    <location>
        <begin position="45"/>
        <end position="87"/>
    </location>
</feature>
<dbReference type="Gene3D" id="2.130.10.10">
    <property type="entry name" value="YVTN repeat-like/Quinoprotein amine dehydrogenase"/>
    <property type="match status" value="2"/>
</dbReference>
<evidence type="ECO:0000256" key="3">
    <source>
        <dbReference type="PROSITE-ProRule" id="PRU00221"/>
    </source>
</evidence>
<evidence type="ECO:0000256" key="2">
    <source>
        <dbReference type="ARBA" id="ARBA00022737"/>
    </source>
</evidence>
<accession>A0A0C9SZK1</accession>
<dbReference type="HOGENOM" id="CLU_000288_57_33_1"/>
<dbReference type="InterPro" id="IPR020472">
    <property type="entry name" value="WD40_PAC1"/>
</dbReference>
<protein>
    <recommendedName>
        <fullName evidence="6">WD40 repeat-like protein</fullName>
    </recommendedName>
</protein>
<dbReference type="PROSITE" id="PS50294">
    <property type="entry name" value="WD_REPEATS_REGION"/>
    <property type="match status" value="3"/>
</dbReference>
<gene>
    <name evidence="4" type="ORF">PAXINDRAFT_43060</name>
</gene>
<dbReference type="InterPro" id="IPR036322">
    <property type="entry name" value="WD40_repeat_dom_sf"/>
</dbReference>
<evidence type="ECO:0008006" key="6">
    <source>
        <dbReference type="Google" id="ProtNLM"/>
    </source>
</evidence>
<dbReference type="SMART" id="SM00320">
    <property type="entry name" value="WD40"/>
    <property type="match status" value="7"/>
</dbReference>
<dbReference type="OrthoDB" id="6262491at2759"/>
<reference evidence="5" key="2">
    <citation type="submission" date="2015-01" db="EMBL/GenBank/DDBJ databases">
        <title>Evolutionary Origins and Diversification of the Mycorrhizal Mutualists.</title>
        <authorList>
            <consortium name="DOE Joint Genome Institute"/>
            <consortium name="Mycorrhizal Genomics Consortium"/>
            <person name="Kohler A."/>
            <person name="Kuo A."/>
            <person name="Nagy L.G."/>
            <person name="Floudas D."/>
            <person name="Copeland A."/>
            <person name="Barry K.W."/>
            <person name="Cichocki N."/>
            <person name="Veneault-Fourrey C."/>
            <person name="LaButti K."/>
            <person name="Lindquist E.A."/>
            <person name="Lipzen A."/>
            <person name="Lundell T."/>
            <person name="Morin E."/>
            <person name="Murat C."/>
            <person name="Riley R."/>
            <person name="Ohm R."/>
            <person name="Sun H."/>
            <person name="Tunlid A."/>
            <person name="Henrissat B."/>
            <person name="Grigoriev I.V."/>
            <person name="Hibbett D.S."/>
            <person name="Martin F."/>
        </authorList>
    </citation>
    <scope>NUCLEOTIDE SEQUENCE [LARGE SCALE GENOMIC DNA]</scope>
    <source>
        <strain evidence="5">ATCC 200175</strain>
    </source>
</reference>
<dbReference type="CDD" id="cd00200">
    <property type="entry name" value="WD40"/>
    <property type="match status" value="1"/>
</dbReference>
<dbReference type="PANTHER" id="PTHR22847">
    <property type="entry name" value="WD40 REPEAT PROTEIN"/>
    <property type="match status" value="1"/>
</dbReference>
<organism evidence="4 5">
    <name type="scientific">Paxillus involutus ATCC 200175</name>
    <dbReference type="NCBI Taxonomy" id="664439"/>
    <lineage>
        <taxon>Eukaryota</taxon>
        <taxon>Fungi</taxon>
        <taxon>Dikarya</taxon>
        <taxon>Basidiomycota</taxon>
        <taxon>Agaricomycotina</taxon>
        <taxon>Agaricomycetes</taxon>
        <taxon>Agaricomycetidae</taxon>
        <taxon>Boletales</taxon>
        <taxon>Paxilineae</taxon>
        <taxon>Paxillaceae</taxon>
        <taxon>Paxillus</taxon>
    </lineage>
</organism>
<feature type="repeat" description="WD" evidence="3">
    <location>
        <begin position="168"/>
        <end position="209"/>
    </location>
</feature>
<keyword evidence="2" id="KW-0677">Repeat</keyword>
<sequence>PVQVLEGQGHSVACLCFYNEDKLLSGSGDETLRRRDLKTGRVEALSGHTGTVWGIDVSLPDGKMIVSGSADKTIRIWNGESGEKMHVFEGHEEHVNSVEFSQDSSRVVSGSDDRTVRVWLVETGKLAFEPIECHGSVFCVRYSPGGDKIASGADSVQIWNAETGVGIFSIRNSPVHSLAWTADGTHVIGGGRRGEVTVWNSHDGGQLRTWKAYDQPITALSLSPAATHLATSSWNENTAFVFDFSTGEKVATLEHSQRVNRVAFSPSGRLIATGCDDKKVRMWS</sequence>
<dbReference type="PANTHER" id="PTHR22847:SF637">
    <property type="entry name" value="WD REPEAT DOMAIN 5B"/>
    <property type="match status" value="1"/>
</dbReference>
<dbReference type="EMBL" id="KN819568">
    <property type="protein sequence ID" value="KIJ08715.1"/>
    <property type="molecule type" value="Genomic_DNA"/>
</dbReference>
<dbReference type="SUPFAM" id="SSF50978">
    <property type="entry name" value="WD40 repeat-like"/>
    <property type="match status" value="1"/>
</dbReference>
<dbReference type="InterPro" id="IPR001680">
    <property type="entry name" value="WD40_rpt"/>
</dbReference>
<evidence type="ECO:0000313" key="4">
    <source>
        <dbReference type="EMBL" id="KIJ08715.1"/>
    </source>
</evidence>
<dbReference type="InterPro" id="IPR015943">
    <property type="entry name" value="WD40/YVTN_repeat-like_dom_sf"/>
</dbReference>
<feature type="repeat" description="WD" evidence="3">
    <location>
        <begin position="88"/>
        <end position="129"/>
    </location>
</feature>
<reference evidence="4 5" key="1">
    <citation type="submission" date="2014-06" db="EMBL/GenBank/DDBJ databases">
        <authorList>
            <consortium name="DOE Joint Genome Institute"/>
            <person name="Kuo A."/>
            <person name="Kohler A."/>
            <person name="Nagy L.G."/>
            <person name="Floudas D."/>
            <person name="Copeland A."/>
            <person name="Barry K.W."/>
            <person name="Cichocki N."/>
            <person name="Veneault-Fourrey C."/>
            <person name="LaButti K."/>
            <person name="Lindquist E.A."/>
            <person name="Lipzen A."/>
            <person name="Lundell T."/>
            <person name="Morin E."/>
            <person name="Murat C."/>
            <person name="Sun H."/>
            <person name="Tunlid A."/>
            <person name="Henrissat B."/>
            <person name="Grigoriev I.V."/>
            <person name="Hibbett D.S."/>
            <person name="Martin F."/>
            <person name="Nordberg H.P."/>
            <person name="Cantor M.N."/>
            <person name="Hua S.X."/>
        </authorList>
    </citation>
    <scope>NUCLEOTIDE SEQUENCE [LARGE SCALE GENOMIC DNA]</scope>
    <source>
        <strain evidence="4 5">ATCC 200175</strain>
    </source>
</reference>
<proteinExistence type="predicted"/>
<feature type="repeat" description="WD" evidence="3">
    <location>
        <begin position="252"/>
        <end position="284"/>
    </location>
</feature>
<dbReference type="GO" id="GO:1990234">
    <property type="term" value="C:transferase complex"/>
    <property type="evidence" value="ECO:0007669"/>
    <property type="project" value="UniProtKB-ARBA"/>
</dbReference>
<dbReference type="AlphaFoldDB" id="A0A0C9SZK1"/>
<feature type="non-terminal residue" evidence="4">
    <location>
        <position position="1"/>
    </location>
</feature>
<dbReference type="PRINTS" id="PR00320">
    <property type="entry name" value="GPROTEINBRPT"/>
</dbReference>
<dbReference type="Pfam" id="PF00400">
    <property type="entry name" value="WD40"/>
    <property type="match status" value="7"/>
</dbReference>
<name>A0A0C9SZK1_PAXIN</name>
<dbReference type="PROSITE" id="PS50082">
    <property type="entry name" value="WD_REPEATS_2"/>
    <property type="match status" value="4"/>
</dbReference>
<feature type="non-terminal residue" evidence="4">
    <location>
        <position position="284"/>
    </location>
</feature>